<keyword evidence="4" id="KW-0732">Signal</keyword>
<dbReference type="PANTHER" id="PTHR31673:SF23">
    <property type="entry name" value="COBRA-LIKE PROTEIN 4"/>
    <property type="match status" value="1"/>
</dbReference>
<keyword evidence="3" id="KW-0336">GPI-anchor</keyword>
<evidence type="ECO:0000256" key="5">
    <source>
        <dbReference type="ARBA" id="ARBA00023180"/>
    </source>
</evidence>
<comment type="subcellular location">
    <subcellularLocation>
        <location evidence="1">Cell membrane</location>
        <topology evidence="1">Lipid-anchor</topology>
        <topology evidence="1">GPI-anchor</topology>
    </subcellularLocation>
</comment>
<dbReference type="GO" id="GO:0098552">
    <property type="term" value="C:side of membrane"/>
    <property type="evidence" value="ECO:0007669"/>
    <property type="project" value="UniProtKB-KW"/>
</dbReference>
<dbReference type="PANTHER" id="PTHR31673">
    <property type="entry name" value="PROTEIN COBRA"/>
    <property type="match status" value="1"/>
</dbReference>
<proteinExistence type="inferred from homology"/>
<feature type="domain" description="COBRA C-terminal" evidence="8">
    <location>
        <begin position="614"/>
        <end position="803"/>
    </location>
</feature>
<feature type="transmembrane region" description="Helical" evidence="7">
    <location>
        <begin position="810"/>
        <end position="830"/>
    </location>
</feature>
<evidence type="ECO:0000256" key="7">
    <source>
        <dbReference type="SAM" id="Phobius"/>
    </source>
</evidence>
<keyword evidence="6" id="KW-0449">Lipoprotein</keyword>
<dbReference type="GO" id="GO:0005886">
    <property type="term" value="C:plasma membrane"/>
    <property type="evidence" value="ECO:0007669"/>
    <property type="project" value="UniProtKB-SubCell"/>
</dbReference>
<keyword evidence="5" id="KW-0325">Glycoprotein</keyword>
<evidence type="ECO:0000256" key="2">
    <source>
        <dbReference type="ARBA" id="ARBA00005507"/>
    </source>
</evidence>
<dbReference type="InterPro" id="IPR006918">
    <property type="entry name" value="COBRA_pln"/>
</dbReference>
<evidence type="ECO:0000256" key="6">
    <source>
        <dbReference type="ARBA" id="ARBA00023288"/>
    </source>
</evidence>
<dbReference type="Pfam" id="PF04833">
    <property type="entry name" value="COBRA"/>
    <property type="match status" value="3"/>
</dbReference>
<feature type="domain" description="COBRA C-terminal" evidence="8">
    <location>
        <begin position="136"/>
        <end position="318"/>
    </location>
</feature>
<name>A0A2N9IXD2_FAGSY</name>
<reference evidence="9" key="1">
    <citation type="submission" date="2018-02" db="EMBL/GenBank/DDBJ databases">
        <authorList>
            <person name="Cohen D.B."/>
            <person name="Kent A.D."/>
        </authorList>
    </citation>
    <scope>NUCLEOTIDE SEQUENCE</scope>
</reference>
<evidence type="ECO:0000313" key="9">
    <source>
        <dbReference type="EMBL" id="SPD28809.1"/>
    </source>
</evidence>
<accession>A0A2N9IXD2</accession>
<dbReference type="GO" id="GO:0052324">
    <property type="term" value="P:plant-type cell wall cellulose biosynthetic process"/>
    <property type="evidence" value="ECO:0007669"/>
    <property type="project" value="TreeGrafter"/>
</dbReference>
<dbReference type="EMBL" id="OIVN01006246">
    <property type="protein sequence ID" value="SPD28809.1"/>
    <property type="molecule type" value="Genomic_DNA"/>
</dbReference>
<keyword evidence="7" id="KW-0472">Membrane</keyword>
<sequence length="831" mass="93059">MCLTTIVFQATVTMMNYQMYRHIMSPGWTLRWVWAKERSDMVHGVPYNQQVANCCKGGVVASWGQDPSAAVSAFQLTVGSAGTSSKTVRKPMNFTLLGPGQGYTCSQANTVPPSIFISSDGRRQTQALTQPVASQCSSFYSSTITDCPTCTCGCQNKENCITSDSKIESIVGANTTSNAQLLQCTQHMCPIRVHWHVKLNYVAYWRVKISITNFNYRLNYSQWTLVVQHPNLSNVTQVFSFNYKPLMPYKSTNDTGMFYGLKFYDDVLMEAGPDGNVQSEMILEKDMNTFTFQQGWAFPRKVYFNGDECVMPPPDSYPSLPNSANANPIASSTLSAFLLLLFLAFWVPHSTSLSTPTIRACDLGELQAMEFNNHTDPSKESKLDAGDCCQRRHCYLFPGMKFIFLAVLYVMMVSPTEAYDPLDPSGNITIKWDVMSWTPDGYVAAVTMNNFQMYRGITNPGWTLGWNWAKKEVIWTMIGAQATEQGDCSKFKGGVPHCCKRNPTVVDLLPGVPYNQQYTNCCKGGVLGSWAQDPSGSVSAFQVSVGLAGTSNKTVKLPKNFTLLGPGPGYTCGPAKIVPSTVFLTSDRRRKTQALMTWNVTCTYSQFLAYRNPSCCVSFSSFYNETITPCPSCACGCQNKKNCIKSNSKLLHRAGVNTPKKDNSPLLQCTHHMCPIRVHWHVKLNYKDYWRVKIAITNFNYRMNYSQWTLVAQHPNLNNVTQVFSFDYKPLVAYESINDTGMFYGMKFYNDLLMEAGPLGNVQSEVLLRKDQDTFTFKQGWAFPRKVYFNGDECMLPPPDTYPFLPSSAYANPIATSTVAAFLFLLLLSIW</sequence>
<evidence type="ECO:0000256" key="1">
    <source>
        <dbReference type="ARBA" id="ARBA00004609"/>
    </source>
</evidence>
<keyword evidence="7" id="KW-1133">Transmembrane helix</keyword>
<protein>
    <recommendedName>
        <fullName evidence="8">COBRA C-terminal domain-containing protein</fullName>
    </recommendedName>
</protein>
<keyword evidence="7" id="KW-0812">Transmembrane</keyword>
<evidence type="ECO:0000259" key="8">
    <source>
        <dbReference type="Pfam" id="PF25079"/>
    </source>
</evidence>
<evidence type="ECO:0000256" key="3">
    <source>
        <dbReference type="ARBA" id="ARBA00022622"/>
    </source>
</evidence>
<dbReference type="GO" id="GO:0010215">
    <property type="term" value="P:cellulose microfibril organization"/>
    <property type="evidence" value="ECO:0007669"/>
    <property type="project" value="InterPro"/>
</dbReference>
<organism evidence="9">
    <name type="scientific">Fagus sylvatica</name>
    <name type="common">Beechnut</name>
    <dbReference type="NCBI Taxonomy" id="28930"/>
    <lineage>
        <taxon>Eukaryota</taxon>
        <taxon>Viridiplantae</taxon>
        <taxon>Streptophyta</taxon>
        <taxon>Embryophyta</taxon>
        <taxon>Tracheophyta</taxon>
        <taxon>Spermatophyta</taxon>
        <taxon>Magnoliopsida</taxon>
        <taxon>eudicotyledons</taxon>
        <taxon>Gunneridae</taxon>
        <taxon>Pentapetalae</taxon>
        <taxon>rosids</taxon>
        <taxon>fabids</taxon>
        <taxon>Fagales</taxon>
        <taxon>Fagaceae</taxon>
        <taxon>Fagus</taxon>
    </lineage>
</organism>
<evidence type="ECO:0000256" key="4">
    <source>
        <dbReference type="ARBA" id="ARBA00022729"/>
    </source>
</evidence>
<dbReference type="Pfam" id="PF25079">
    <property type="entry name" value="COB_C"/>
    <property type="match status" value="2"/>
</dbReference>
<gene>
    <name evidence="9" type="ORF">FSB_LOCUS56691</name>
</gene>
<dbReference type="AlphaFoldDB" id="A0A2N9IXD2"/>
<comment type="similarity">
    <text evidence="2">Belongs to the COBRA family.</text>
</comment>
<dbReference type="InterPro" id="IPR056900">
    <property type="entry name" value="COB_C"/>
</dbReference>